<gene>
    <name evidence="4" type="ORF">XA3_21680</name>
</gene>
<name>A0AAU9DR77_9LACO</name>
<dbReference type="SUPFAM" id="SSF49764">
    <property type="entry name" value="HSP20-like chaperones"/>
    <property type="match status" value="1"/>
</dbReference>
<reference evidence="4 5" key="1">
    <citation type="journal article" date="2023" name="Microbiol. Spectr.">
        <title>Symbiosis of Carpenter Bees with Uncharacterized Lactic Acid Bacteria Showing NAD Auxotrophy.</title>
        <authorList>
            <person name="Kawasaki S."/>
            <person name="Ozawa K."/>
            <person name="Mori T."/>
            <person name="Yamamoto A."/>
            <person name="Ito M."/>
            <person name="Ohkuma M."/>
            <person name="Sakamoto M."/>
            <person name="Matsutani M."/>
        </authorList>
    </citation>
    <scope>NUCLEOTIDE SEQUENCE [LARGE SCALE GENOMIC DNA]</scope>
    <source>
        <strain evidence="4 5">XA3</strain>
    </source>
</reference>
<dbReference type="CDD" id="cd06471">
    <property type="entry name" value="ACD_LpsHSP_like"/>
    <property type="match status" value="1"/>
</dbReference>
<dbReference type="KEGG" id="xap:XA3_21680"/>
<proteinExistence type="inferred from homology"/>
<keyword evidence="5" id="KW-1185">Reference proteome</keyword>
<dbReference type="Proteomes" id="UP001321861">
    <property type="component" value="Chromosome"/>
</dbReference>
<evidence type="ECO:0000256" key="1">
    <source>
        <dbReference type="PROSITE-ProRule" id="PRU00285"/>
    </source>
</evidence>
<dbReference type="Pfam" id="PF00011">
    <property type="entry name" value="HSP20"/>
    <property type="match status" value="1"/>
</dbReference>
<protein>
    <submittedName>
        <fullName evidence="4">Molecular chaperone</fullName>
    </submittedName>
</protein>
<dbReference type="InterPro" id="IPR002068">
    <property type="entry name" value="A-crystallin/Hsp20_dom"/>
</dbReference>
<feature type="domain" description="SHSP" evidence="3">
    <location>
        <begin position="27"/>
        <end position="141"/>
    </location>
</feature>
<dbReference type="PROSITE" id="PS01031">
    <property type="entry name" value="SHSP"/>
    <property type="match status" value="1"/>
</dbReference>
<evidence type="ECO:0000313" key="5">
    <source>
        <dbReference type="Proteomes" id="UP001321861"/>
    </source>
</evidence>
<evidence type="ECO:0000259" key="3">
    <source>
        <dbReference type="PROSITE" id="PS01031"/>
    </source>
</evidence>
<dbReference type="PANTHER" id="PTHR11527">
    <property type="entry name" value="HEAT-SHOCK PROTEIN 20 FAMILY MEMBER"/>
    <property type="match status" value="1"/>
</dbReference>
<organism evidence="4 5">
    <name type="scientific">Xylocopilactobacillus apicola</name>
    <dbReference type="NCBI Taxonomy" id="2932184"/>
    <lineage>
        <taxon>Bacteria</taxon>
        <taxon>Bacillati</taxon>
        <taxon>Bacillota</taxon>
        <taxon>Bacilli</taxon>
        <taxon>Lactobacillales</taxon>
        <taxon>Lactobacillaceae</taxon>
        <taxon>Xylocopilactobacillus</taxon>
    </lineage>
</organism>
<dbReference type="RefSeq" id="WP_317635507.1">
    <property type="nucleotide sequence ID" value="NZ_AP026802.1"/>
</dbReference>
<dbReference type="InterPro" id="IPR008978">
    <property type="entry name" value="HSP20-like_chaperone"/>
</dbReference>
<comment type="similarity">
    <text evidence="1 2">Belongs to the small heat shock protein (HSP20) family.</text>
</comment>
<evidence type="ECO:0000313" key="4">
    <source>
        <dbReference type="EMBL" id="BDR59727.1"/>
    </source>
</evidence>
<dbReference type="EMBL" id="AP026802">
    <property type="protein sequence ID" value="BDR59727.1"/>
    <property type="molecule type" value="Genomic_DNA"/>
</dbReference>
<dbReference type="AlphaFoldDB" id="A0AAU9DR77"/>
<accession>A0AAU9DR77</accession>
<sequence length="141" mass="16722">MANDLVTRNNDWFDPLFVDDWDRFFNRGFKSVNNMLTDVKETKDNYTVAVDIPGVDKKQIHLDYHNDELKVSYHNEHTNEEKDKEGHVIHSERKYGSFQRIYTFPDINPEEITAEYVDGVLHITLPKRKPAERDAKRIEIK</sequence>
<dbReference type="InterPro" id="IPR031107">
    <property type="entry name" value="Small_HSP"/>
</dbReference>
<evidence type="ECO:0000256" key="2">
    <source>
        <dbReference type="RuleBase" id="RU003616"/>
    </source>
</evidence>
<dbReference type="Gene3D" id="2.60.40.790">
    <property type="match status" value="1"/>
</dbReference>